<dbReference type="PANTHER" id="PTHR12694">
    <property type="entry name" value="TRANSCRIPTION INITIATION FACTOR IIA SUBUNIT 1"/>
    <property type="match status" value="1"/>
</dbReference>
<evidence type="ECO:0008006" key="9">
    <source>
        <dbReference type="Google" id="ProtNLM"/>
    </source>
</evidence>
<evidence type="ECO:0000256" key="1">
    <source>
        <dbReference type="ARBA" id="ARBA00004123"/>
    </source>
</evidence>
<evidence type="ECO:0000256" key="5">
    <source>
        <dbReference type="ARBA" id="ARBA00023242"/>
    </source>
</evidence>
<keyword evidence="4" id="KW-0804">Transcription</keyword>
<dbReference type="Pfam" id="PF03153">
    <property type="entry name" value="TFIIA"/>
    <property type="match status" value="2"/>
</dbReference>
<comment type="caution">
    <text evidence="7">The sequence shown here is derived from an EMBL/GenBank/DDBJ whole genome shotgun (WGS) entry which is preliminary data.</text>
</comment>
<gene>
    <name evidence="7" type="ORF">BaRGS_00029300</name>
</gene>
<organism evidence="7 8">
    <name type="scientific">Batillaria attramentaria</name>
    <dbReference type="NCBI Taxonomy" id="370345"/>
    <lineage>
        <taxon>Eukaryota</taxon>
        <taxon>Metazoa</taxon>
        <taxon>Spiralia</taxon>
        <taxon>Lophotrochozoa</taxon>
        <taxon>Mollusca</taxon>
        <taxon>Gastropoda</taxon>
        <taxon>Caenogastropoda</taxon>
        <taxon>Sorbeoconcha</taxon>
        <taxon>Cerithioidea</taxon>
        <taxon>Batillariidae</taxon>
        <taxon>Batillaria</taxon>
    </lineage>
</organism>
<keyword evidence="8" id="KW-1185">Reference proteome</keyword>
<comment type="subcellular location">
    <subcellularLocation>
        <location evidence="1">Nucleus</location>
    </subcellularLocation>
</comment>
<dbReference type="SUPFAM" id="SSF47396">
    <property type="entry name" value="Transcription factor IIA (TFIIA), alpha-helical domain"/>
    <property type="match status" value="1"/>
</dbReference>
<dbReference type="Gene3D" id="2.30.18.10">
    <property type="entry name" value="Transcription factor IIA (TFIIA), beta-barrel domain"/>
    <property type="match status" value="1"/>
</dbReference>
<dbReference type="Gene3D" id="1.10.287.100">
    <property type="match status" value="1"/>
</dbReference>
<proteinExistence type="inferred from homology"/>
<reference evidence="7 8" key="1">
    <citation type="journal article" date="2023" name="Sci. Data">
        <title>Genome assembly of the Korean intertidal mud-creeper Batillaria attramentaria.</title>
        <authorList>
            <person name="Patra A.K."/>
            <person name="Ho P.T."/>
            <person name="Jun S."/>
            <person name="Lee S.J."/>
            <person name="Kim Y."/>
            <person name="Won Y.J."/>
        </authorList>
    </citation>
    <scope>NUCLEOTIDE SEQUENCE [LARGE SCALE GENOMIC DNA]</scope>
    <source>
        <strain evidence="7">Wonlab-2016</strain>
    </source>
</reference>
<dbReference type="CDD" id="cd07976">
    <property type="entry name" value="TFIIA_alpha_beta_like"/>
    <property type="match status" value="2"/>
</dbReference>
<evidence type="ECO:0000256" key="6">
    <source>
        <dbReference type="SAM" id="MobiDB-lite"/>
    </source>
</evidence>
<protein>
    <recommendedName>
        <fullName evidence="9">Transcription initiation factor IIA subunit 1</fullName>
    </recommendedName>
</protein>
<dbReference type="SMART" id="SM01371">
    <property type="entry name" value="TFIIA"/>
    <property type="match status" value="1"/>
</dbReference>
<comment type="similarity">
    <text evidence="2">Belongs to the TFIIA subunit 1 family.</text>
</comment>
<evidence type="ECO:0000313" key="7">
    <source>
        <dbReference type="EMBL" id="KAK7479484.1"/>
    </source>
</evidence>
<dbReference type="InterPro" id="IPR004855">
    <property type="entry name" value="TFIIA_asu/bsu"/>
</dbReference>
<name>A0ABD0JXL1_9CAEN</name>
<evidence type="ECO:0000256" key="2">
    <source>
        <dbReference type="ARBA" id="ARBA00010059"/>
    </source>
</evidence>
<dbReference type="FunFam" id="2.30.18.10:FF:000002">
    <property type="entry name" value="Transcription initiation factor IIA subunit 1"/>
    <property type="match status" value="1"/>
</dbReference>
<feature type="region of interest" description="Disordered" evidence="6">
    <location>
        <begin position="262"/>
        <end position="286"/>
    </location>
</feature>
<dbReference type="PANTHER" id="PTHR12694:SF8">
    <property type="entry name" value="TRANSCRIPTION INITIATION FACTOR IIA SUBUNIT 1"/>
    <property type="match status" value="1"/>
</dbReference>
<sequence length="337" mass="36632">MIFICFSFFLQSQLYKTVVDDVITNVKEAFLDEGVDEQVLQELRHLWENKLQASKALDPVSERPEGQMATPAMGILLQQQSQSQQLQQGYIPRGAVLTTTTQQPQQTTFPVSISANQAGELTGAAAAATMALPMGLFQQQLAALGAGQGGNVTLQPTGAGQGKNVTLQPTRKSLLCTELGAGQGKNVTLQPTRKSLLCTELGAGQGKNVTLQPTRNGQYIAVQNIGGRQTTIAIPQQAFTVQNQGTIQTPHVAGVNQAQDGILHHDDDGEEEEPLNSADDVSEEDPTELFDAENVVVCQYDKINRNKNKWKFHLKDGIMNLNGRDYVFQKANGDAEW</sequence>
<evidence type="ECO:0000256" key="3">
    <source>
        <dbReference type="ARBA" id="ARBA00023015"/>
    </source>
</evidence>
<evidence type="ECO:0000256" key="4">
    <source>
        <dbReference type="ARBA" id="ARBA00023163"/>
    </source>
</evidence>
<dbReference type="GO" id="GO:0005634">
    <property type="term" value="C:nucleus"/>
    <property type="evidence" value="ECO:0007669"/>
    <property type="project" value="UniProtKB-SubCell"/>
</dbReference>
<dbReference type="SUPFAM" id="SSF50784">
    <property type="entry name" value="Transcription factor IIA (TFIIA), beta-barrel domain"/>
    <property type="match status" value="1"/>
</dbReference>
<dbReference type="Proteomes" id="UP001519460">
    <property type="component" value="Unassembled WGS sequence"/>
</dbReference>
<dbReference type="EMBL" id="JACVVK020000302">
    <property type="protein sequence ID" value="KAK7479484.1"/>
    <property type="molecule type" value="Genomic_DNA"/>
</dbReference>
<feature type="compositionally biased region" description="Acidic residues" evidence="6">
    <location>
        <begin position="268"/>
        <end position="286"/>
    </location>
</feature>
<keyword evidence="5" id="KW-0539">Nucleus</keyword>
<dbReference type="InterPro" id="IPR009088">
    <property type="entry name" value="TFIIA_b-brl"/>
</dbReference>
<dbReference type="FunFam" id="1.10.287.100:FF:000001">
    <property type="entry name" value="Transcription initiation factor IIA subunit"/>
    <property type="match status" value="1"/>
</dbReference>
<keyword evidence="3" id="KW-0805">Transcription regulation</keyword>
<accession>A0ABD0JXL1</accession>
<dbReference type="AlphaFoldDB" id="A0ABD0JXL1"/>
<evidence type="ECO:0000313" key="8">
    <source>
        <dbReference type="Proteomes" id="UP001519460"/>
    </source>
</evidence>